<feature type="transmembrane region" description="Helical" evidence="3">
    <location>
        <begin position="94"/>
        <end position="115"/>
    </location>
</feature>
<reference evidence="6" key="1">
    <citation type="submission" date="2017-02" db="UniProtKB">
        <authorList>
            <consortium name="WormBaseParasite"/>
        </authorList>
    </citation>
    <scope>IDENTIFICATION</scope>
</reference>
<reference evidence="4 5" key="2">
    <citation type="submission" date="2018-11" db="EMBL/GenBank/DDBJ databases">
        <authorList>
            <consortium name="Pathogen Informatics"/>
        </authorList>
    </citation>
    <scope>NUCLEOTIDE SEQUENCE [LARGE SCALE GENOMIC DNA]</scope>
</reference>
<gene>
    <name evidence="4" type="ORF">TCLT_LOCUS4901</name>
</gene>
<keyword evidence="1" id="KW-0175">Coiled coil</keyword>
<feature type="region of interest" description="Disordered" evidence="2">
    <location>
        <begin position="257"/>
        <end position="287"/>
    </location>
</feature>
<protein>
    <submittedName>
        <fullName evidence="6">Transmembrane protein</fullName>
    </submittedName>
</protein>
<proteinExistence type="predicted"/>
<keyword evidence="3" id="KW-1133">Transmembrane helix</keyword>
<keyword evidence="3" id="KW-0812">Transmembrane</keyword>
<name>A0A0N5CX14_THECL</name>
<evidence type="ECO:0000313" key="6">
    <source>
        <dbReference type="WBParaSite" id="TCLT_0000491201-mRNA-1"/>
    </source>
</evidence>
<evidence type="ECO:0000256" key="1">
    <source>
        <dbReference type="SAM" id="Coils"/>
    </source>
</evidence>
<dbReference type="WBParaSite" id="TCLT_0000491201-mRNA-1">
    <property type="protein sequence ID" value="TCLT_0000491201-mRNA-1"/>
    <property type="gene ID" value="TCLT_0000491201"/>
</dbReference>
<evidence type="ECO:0000256" key="2">
    <source>
        <dbReference type="SAM" id="MobiDB-lite"/>
    </source>
</evidence>
<dbReference type="Proteomes" id="UP000276776">
    <property type="component" value="Unassembled WGS sequence"/>
</dbReference>
<dbReference type="EMBL" id="UYYF01004309">
    <property type="protein sequence ID" value="VDN02080.1"/>
    <property type="molecule type" value="Genomic_DNA"/>
</dbReference>
<dbReference type="AlphaFoldDB" id="A0A0N5CX14"/>
<feature type="coiled-coil region" evidence="1">
    <location>
        <begin position="40"/>
        <end position="67"/>
    </location>
</feature>
<evidence type="ECO:0000256" key="3">
    <source>
        <dbReference type="SAM" id="Phobius"/>
    </source>
</evidence>
<organism evidence="6">
    <name type="scientific">Thelazia callipaeda</name>
    <name type="common">Oriental eyeworm</name>
    <name type="synonym">Parasitic nematode</name>
    <dbReference type="NCBI Taxonomy" id="103827"/>
    <lineage>
        <taxon>Eukaryota</taxon>
        <taxon>Metazoa</taxon>
        <taxon>Ecdysozoa</taxon>
        <taxon>Nematoda</taxon>
        <taxon>Chromadorea</taxon>
        <taxon>Rhabditida</taxon>
        <taxon>Spirurina</taxon>
        <taxon>Spiruromorpha</taxon>
        <taxon>Thelazioidea</taxon>
        <taxon>Thelaziidae</taxon>
        <taxon>Thelazia</taxon>
    </lineage>
</organism>
<keyword evidence="3" id="KW-0472">Membrane</keyword>
<evidence type="ECO:0000313" key="4">
    <source>
        <dbReference type="EMBL" id="VDN02080.1"/>
    </source>
</evidence>
<accession>A0A0N5CX14</accession>
<sequence length="287" mass="32522">MLHDLFHRVFPSATSENISSTIQAIKQEMISTEVRLAIIKDTNLQEKEFLEEKMLELEAQFRQELLLLHILSEDDDVKGYRSRSELQDTAKGPLYARIAYAFAFLNIANILLALLRMKHDLRQPNSQRPEVPPISQPRNAFTPRPPPVIPAAYAPYMIDSKNPCTPWRLPSFFPPSGMLCSENLPNNFSRRTYKLRDVLVKSARQIASSDDECLKHCEEDIFSLSSDFQKPKLPLILELPELTIDTKLPLQFSCWPEGSCETESDTDGTTMRSGSTNSSSSSNKSSL</sequence>
<dbReference type="OrthoDB" id="5853808at2759"/>
<keyword evidence="5" id="KW-1185">Reference proteome</keyword>
<feature type="compositionally biased region" description="Low complexity" evidence="2">
    <location>
        <begin position="273"/>
        <end position="287"/>
    </location>
</feature>
<evidence type="ECO:0000313" key="5">
    <source>
        <dbReference type="Proteomes" id="UP000276776"/>
    </source>
</evidence>